<accession>A0A1V9ZGS7</accession>
<dbReference type="InterPro" id="IPR011009">
    <property type="entry name" value="Kinase-like_dom_sf"/>
</dbReference>
<dbReference type="STRING" id="74557.A0A1V9ZGS7"/>
<keyword evidence="3" id="KW-0418">Kinase</keyword>
<gene>
    <name evidence="3" type="ORF">THRCLA_07062</name>
</gene>
<dbReference type="InterPro" id="IPR000719">
    <property type="entry name" value="Prot_kinase_dom"/>
</dbReference>
<feature type="region of interest" description="Disordered" evidence="1">
    <location>
        <begin position="1"/>
        <end position="26"/>
    </location>
</feature>
<organism evidence="3 4">
    <name type="scientific">Thraustotheca clavata</name>
    <dbReference type="NCBI Taxonomy" id="74557"/>
    <lineage>
        <taxon>Eukaryota</taxon>
        <taxon>Sar</taxon>
        <taxon>Stramenopiles</taxon>
        <taxon>Oomycota</taxon>
        <taxon>Saprolegniomycetes</taxon>
        <taxon>Saprolegniales</taxon>
        <taxon>Achlyaceae</taxon>
        <taxon>Thraustotheca</taxon>
    </lineage>
</organism>
<evidence type="ECO:0000313" key="3">
    <source>
        <dbReference type="EMBL" id="OQR97198.1"/>
    </source>
</evidence>
<dbReference type="EMBL" id="JNBS01001927">
    <property type="protein sequence ID" value="OQR97198.1"/>
    <property type="molecule type" value="Genomic_DNA"/>
</dbReference>
<dbReference type="PROSITE" id="PS50011">
    <property type="entry name" value="PROTEIN_KINASE_DOM"/>
    <property type="match status" value="1"/>
</dbReference>
<dbReference type="PANTHER" id="PTHR44329">
    <property type="entry name" value="SERINE/THREONINE-PROTEIN KINASE TNNI3K-RELATED"/>
    <property type="match status" value="1"/>
</dbReference>
<proteinExistence type="predicted"/>
<comment type="caution">
    <text evidence="3">The sequence shown here is derived from an EMBL/GenBank/DDBJ whole genome shotgun (WGS) entry which is preliminary data.</text>
</comment>
<dbReference type="AlphaFoldDB" id="A0A1V9ZGS7"/>
<feature type="domain" description="Protein kinase" evidence="2">
    <location>
        <begin position="1"/>
        <end position="325"/>
    </location>
</feature>
<dbReference type="InterPro" id="IPR001245">
    <property type="entry name" value="Ser-Thr/Tyr_kinase_cat_dom"/>
</dbReference>
<evidence type="ECO:0000259" key="2">
    <source>
        <dbReference type="PROSITE" id="PS50011"/>
    </source>
</evidence>
<name>A0A1V9ZGS7_9STRA</name>
<dbReference type="PANTHER" id="PTHR44329:SF214">
    <property type="entry name" value="PROTEIN KINASE DOMAIN-CONTAINING PROTEIN"/>
    <property type="match status" value="1"/>
</dbReference>
<sequence>MAQFQTHQNSLFYNDQANATHESETQSQTIEDCAGTAATLVALQKSVDLPNIFERHQEFLPLALPPARLQNIVPYMGQLSRAVLDTRSVILKPLLSQTPEATLLSLSHVRHPKIVAFLGVSWDWSGDLIIVNEYLARGSLREVLSTTKLTLEQKLAIAIDIAEALTYLHFLPEPFIHKQLSYDSIMVNATFTAKLSLPLEYTLDAWNSDSTDKMLWIAPEVVCDDPATPKADIYSFGVLLSCLDHNGMPQLNIAHEVEILRVDRVHSVGHRNSVLERMPEVEWFTSSCNARIKALGTSCLDLLPDKRPNPLDIVYALRNLVHELQQTRFM</sequence>
<dbReference type="Proteomes" id="UP000243217">
    <property type="component" value="Unassembled WGS sequence"/>
</dbReference>
<evidence type="ECO:0000313" key="4">
    <source>
        <dbReference type="Proteomes" id="UP000243217"/>
    </source>
</evidence>
<reference evidence="3 4" key="1">
    <citation type="journal article" date="2014" name="Genome Biol. Evol.">
        <title>The secreted proteins of Achlya hypogyna and Thraustotheca clavata identify the ancestral oomycete secretome and reveal gene acquisitions by horizontal gene transfer.</title>
        <authorList>
            <person name="Misner I."/>
            <person name="Blouin N."/>
            <person name="Leonard G."/>
            <person name="Richards T.A."/>
            <person name="Lane C.E."/>
        </authorList>
    </citation>
    <scope>NUCLEOTIDE SEQUENCE [LARGE SCALE GENOMIC DNA]</scope>
    <source>
        <strain evidence="3 4">ATCC 34112</strain>
    </source>
</reference>
<protein>
    <submittedName>
        <fullName evidence="3">Kinase</fullName>
    </submittedName>
</protein>
<keyword evidence="3" id="KW-0808">Transferase</keyword>
<dbReference type="InterPro" id="IPR051681">
    <property type="entry name" value="Ser/Thr_Kinases-Pseudokinases"/>
</dbReference>
<dbReference type="OrthoDB" id="1668230at2759"/>
<dbReference type="Pfam" id="PF07714">
    <property type="entry name" value="PK_Tyr_Ser-Thr"/>
    <property type="match status" value="1"/>
</dbReference>
<dbReference type="GO" id="GO:0004674">
    <property type="term" value="F:protein serine/threonine kinase activity"/>
    <property type="evidence" value="ECO:0007669"/>
    <property type="project" value="TreeGrafter"/>
</dbReference>
<keyword evidence="4" id="KW-1185">Reference proteome</keyword>
<dbReference type="Gene3D" id="1.10.510.10">
    <property type="entry name" value="Transferase(Phosphotransferase) domain 1"/>
    <property type="match status" value="1"/>
</dbReference>
<evidence type="ECO:0000256" key="1">
    <source>
        <dbReference type="SAM" id="MobiDB-lite"/>
    </source>
</evidence>
<dbReference type="GO" id="GO:0005524">
    <property type="term" value="F:ATP binding"/>
    <property type="evidence" value="ECO:0007669"/>
    <property type="project" value="InterPro"/>
</dbReference>
<dbReference type="SUPFAM" id="SSF56112">
    <property type="entry name" value="Protein kinase-like (PK-like)"/>
    <property type="match status" value="1"/>
</dbReference>